<comment type="function">
    <text evidence="13">Catalyzes the synthesis of activated sulfate.</text>
</comment>
<dbReference type="EMBL" id="FTMS01000004">
    <property type="protein sequence ID" value="SIQ15921.1"/>
    <property type="molecule type" value="Genomic_DNA"/>
</dbReference>
<dbReference type="OrthoDB" id="9804504at2"/>
<protein>
    <recommendedName>
        <fullName evidence="12 13">Multifunctional fusion protein</fullName>
    </recommendedName>
    <domain>
        <recommendedName>
            <fullName evidence="12">Sulfate adenylyltransferase subunit 1</fullName>
            <ecNumber evidence="12">2.7.7.4</ecNumber>
        </recommendedName>
        <alternativeName>
            <fullName evidence="12">ATP-sulfurylase large subunit</fullName>
        </alternativeName>
        <alternativeName>
            <fullName evidence="12">Sulfate adenylate transferase</fullName>
            <shortName evidence="12">SAT</shortName>
        </alternativeName>
    </domain>
    <domain>
        <recommendedName>
            <fullName evidence="13">Adenylyl-sulfate kinase</fullName>
            <ecNumber evidence="13">2.7.1.25</ecNumber>
        </recommendedName>
        <alternativeName>
            <fullName evidence="13">APS kinase</fullName>
        </alternativeName>
        <alternativeName>
            <fullName evidence="13">ATP adenosine-5'-phosphosulfate 3'-phosphotransferase</fullName>
        </alternativeName>
        <alternativeName>
            <fullName evidence="13">Adenosine-5'-phosphosulfate kinase</fullName>
        </alternativeName>
    </domain>
</protein>
<comment type="similarity">
    <text evidence="12">Belongs to the TRAFAC class translation factor GTPase superfamily. Classic translation factor GTPase family. CysN/NodQ subfamily.</text>
</comment>
<evidence type="ECO:0000313" key="16">
    <source>
        <dbReference type="Proteomes" id="UP000186400"/>
    </source>
</evidence>
<dbReference type="Gene3D" id="2.40.30.10">
    <property type="entry name" value="Translation factors"/>
    <property type="match status" value="2"/>
</dbReference>
<dbReference type="RefSeq" id="WP_076488123.1">
    <property type="nucleotide sequence ID" value="NZ_FTMS01000004.1"/>
</dbReference>
<dbReference type="CDD" id="cd04166">
    <property type="entry name" value="CysN_ATPS"/>
    <property type="match status" value="1"/>
</dbReference>
<keyword evidence="6 12" id="KW-0548">Nucleotidyltransferase</keyword>
<keyword evidence="10" id="KW-0511">Multifunctional enzyme</keyword>
<feature type="binding site" evidence="12">
    <location>
        <begin position="20"/>
        <end position="27"/>
    </location>
    <ligand>
        <name>GTP</name>
        <dbReference type="ChEBI" id="CHEBI:37565"/>
    </ligand>
</feature>
<dbReference type="GO" id="GO:0003924">
    <property type="term" value="F:GTPase activity"/>
    <property type="evidence" value="ECO:0007669"/>
    <property type="project" value="InterPro"/>
</dbReference>
<feature type="binding site" evidence="13">
    <location>
        <begin position="473"/>
        <end position="480"/>
    </location>
    <ligand>
        <name>ATP</name>
        <dbReference type="ChEBI" id="CHEBI:30616"/>
    </ligand>
</feature>
<evidence type="ECO:0000256" key="7">
    <source>
        <dbReference type="ARBA" id="ARBA00022741"/>
    </source>
</evidence>
<dbReference type="PROSITE" id="PS51722">
    <property type="entry name" value="G_TR_2"/>
    <property type="match status" value="1"/>
</dbReference>
<dbReference type="SUPFAM" id="SSF50465">
    <property type="entry name" value="EF-Tu/eEF-1alpha/eIF2-gamma C-terminal domain"/>
    <property type="match status" value="1"/>
</dbReference>
<feature type="binding site" evidence="12">
    <location>
        <begin position="97"/>
        <end position="101"/>
    </location>
    <ligand>
        <name>GTP</name>
        <dbReference type="ChEBI" id="CHEBI:37565"/>
    </ligand>
</feature>
<keyword evidence="7 12" id="KW-0547">Nucleotide-binding</keyword>
<dbReference type="InterPro" id="IPR050100">
    <property type="entry name" value="TRAFAC_GTPase_members"/>
</dbReference>
<dbReference type="UniPathway" id="UPA00140">
    <property type="reaction ID" value="UER00204"/>
</dbReference>
<dbReference type="HAMAP" id="MF_00062">
    <property type="entry name" value="Sulf_adenylyltr_sub1"/>
    <property type="match status" value="1"/>
</dbReference>
<comment type="similarity">
    <text evidence="3">In the C-terminal section; belongs to the APS kinase family.</text>
</comment>
<comment type="subunit">
    <text evidence="12">Heterodimer composed of CysD, the smaller subunit, and CysN.</text>
</comment>
<dbReference type="Proteomes" id="UP000186400">
    <property type="component" value="Unassembled WGS sequence"/>
</dbReference>
<dbReference type="GO" id="GO:0004781">
    <property type="term" value="F:sulfate adenylyltransferase (ATP) activity"/>
    <property type="evidence" value="ECO:0007669"/>
    <property type="project" value="UniProtKB-UniRule"/>
</dbReference>
<feature type="active site" description="Phosphoserine intermediate" evidence="13">
    <location>
        <position position="547"/>
    </location>
</feature>
<proteinExistence type="inferred from homology"/>
<feature type="binding site" evidence="12">
    <location>
        <begin position="152"/>
        <end position="155"/>
    </location>
    <ligand>
        <name>GTP</name>
        <dbReference type="ChEBI" id="CHEBI:37565"/>
    </ligand>
</feature>
<keyword evidence="13" id="KW-0597">Phosphoprotein</keyword>
<feature type="domain" description="Tr-type G" evidence="14">
    <location>
        <begin position="11"/>
        <end position="223"/>
    </location>
</feature>
<dbReference type="EC" id="2.7.7.4" evidence="12"/>
<dbReference type="InterPro" id="IPR041757">
    <property type="entry name" value="CysN_GTP-bd"/>
</dbReference>
<dbReference type="NCBIfam" id="TIGR02034">
    <property type="entry name" value="CysN"/>
    <property type="match status" value="1"/>
</dbReference>
<dbReference type="CDD" id="cd03695">
    <property type="entry name" value="CysN_NodQ_II"/>
    <property type="match status" value="1"/>
</dbReference>
<dbReference type="PANTHER" id="PTHR23115">
    <property type="entry name" value="TRANSLATION FACTOR"/>
    <property type="match status" value="1"/>
</dbReference>
<accession>A0A1N6QH40</accession>
<dbReference type="InterPro" id="IPR027417">
    <property type="entry name" value="P-loop_NTPase"/>
</dbReference>
<evidence type="ECO:0000256" key="11">
    <source>
        <dbReference type="ARBA" id="ARBA00049370"/>
    </source>
</evidence>
<dbReference type="CDD" id="cd02027">
    <property type="entry name" value="APSK"/>
    <property type="match status" value="1"/>
</dbReference>
<evidence type="ECO:0000313" key="15">
    <source>
        <dbReference type="EMBL" id="SIQ15921.1"/>
    </source>
</evidence>
<evidence type="ECO:0000256" key="9">
    <source>
        <dbReference type="ARBA" id="ARBA00023134"/>
    </source>
</evidence>
<dbReference type="Pfam" id="PF01583">
    <property type="entry name" value="APS_kinase"/>
    <property type="match status" value="1"/>
</dbReference>
<dbReference type="InterPro" id="IPR009000">
    <property type="entry name" value="Transl_B-barrel_sf"/>
</dbReference>
<evidence type="ECO:0000256" key="2">
    <source>
        <dbReference type="ARBA" id="ARBA00002357"/>
    </source>
</evidence>
<dbReference type="NCBIfam" id="TIGR00231">
    <property type="entry name" value="small_GTP"/>
    <property type="match status" value="1"/>
</dbReference>
<evidence type="ECO:0000256" key="10">
    <source>
        <dbReference type="ARBA" id="ARBA00023268"/>
    </source>
</evidence>
<name>A0A1N6QH40_9SPIO</name>
<dbReference type="SUPFAM" id="SSF50447">
    <property type="entry name" value="Translation proteins"/>
    <property type="match status" value="1"/>
</dbReference>
<sequence>MSSSTGIVKERDLLRFTTAGSVDDGKSTLIGRILYDSKQIFQDQMEQLEHSSKLRGEEEVNLALLTDGLRAEREQGITIDVAYRYFSTAQRKFIIADTPGHEQYTRNMVTGASTADLAIILIDARHGVLTQSRRHGIIASLLGIPHIVVCVNKMDLVDYSRERFQEIVAEYQEFVQKLQLRDITFIPVSALVGDNVVNRSEKTPWYKGAPLLEFLETVTISSDRNLVDFRFPVQYVVRPHQDFRGFSGQVVSGTIALGEEVVVLPSMHHSRVKSIQFYERELTEAAEGESVIITLEDEIDISRGDMIVRRRNIPEVAQEFEATLAWMDERSSLEVGTPYIIQHTTRRTQAMVDDVLYQLDVNSLHRNDSETLALNEIGRVKITTASELFFDPYERNRSTGGFILIDPNDFRTVGAGMIRYSSRSTIEELKREERKHQLEPRQSTDILWDPGLVGPQDRIRRNGHDPRCIWFTGLSGAGKSTIAKEVEKRLFDQGLQVVRLDGDNVRHGLNGDLGFTRADRRENIRRVGHVARLFYDAGTIVLCTFISPYRDERSFVRSLFPEGAFWEVHVDAPVAEAERRDPKGLYRRARAGEIPGFTGVDAPYEPPEECELVVDTHRLSVDEAVERVMQILNGS</sequence>
<dbReference type="InterPro" id="IPR009001">
    <property type="entry name" value="Transl_elong_EF1A/Init_IF2_C"/>
</dbReference>
<dbReference type="FunFam" id="3.40.50.300:FF:000119">
    <property type="entry name" value="Sulfate adenylyltransferase subunit 1"/>
    <property type="match status" value="1"/>
</dbReference>
<dbReference type="InterPro" id="IPR000795">
    <property type="entry name" value="T_Tr_GTP-bd_dom"/>
</dbReference>
<keyword evidence="8 12" id="KW-0067">ATP-binding</keyword>
<dbReference type="InterPro" id="IPR044138">
    <property type="entry name" value="CysN_II"/>
</dbReference>
<comment type="function">
    <text evidence="12">With CysD forms the ATP sulfurylase (ATPS) that catalyzes the adenylation of sulfate producing adenosine 5'-phosphosulfate (APS) and diphosphate, the first enzymatic step in sulfur assimilation pathway. APS synthesis involves the formation of a high-energy phosphoric-sulfuric acid anhydride bond driven by GTP hydrolysis by CysN coupled to ATP hydrolysis by CysD.</text>
</comment>
<organism evidence="15 16">
    <name type="scientific">Alkalispirochaeta americana</name>
    <dbReference type="NCBI Taxonomy" id="159291"/>
    <lineage>
        <taxon>Bacteria</taxon>
        <taxon>Pseudomonadati</taxon>
        <taxon>Spirochaetota</taxon>
        <taxon>Spirochaetia</taxon>
        <taxon>Spirochaetales</taxon>
        <taxon>Spirochaetaceae</taxon>
        <taxon>Alkalispirochaeta</taxon>
    </lineage>
</organism>
<keyword evidence="9 12" id="KW-0342">GTP-binding</keyword>
<evidence type="ECO:0000259" key="14">
    <source>
        <dbReference type="PROSITE" id="PS51722"/>
    </source>
</evidence>
<dbReference type="NCBIfam" id="NF003013">
    <property type="entry name" value="PRK03846.1"/>
    <property type="match status" value="1"/>
</dbReference>
<dbReference type="InterPro" id="IPR054696">
    <property type="entry name" value="GTP-eEF1A_C"/>
</dbReference>
<dbReference type="NCBIfam" id="NF004035">
    <property type="entry name" value="PRK05506.1"/>
    <property type="match status" value="1"/>
</dbReference>
<keyword evidence="16" id="KW-1185">Reference proteome</keyword>
<dbReference type="PROSITE" id="PS00301">
    <property type="entry name" value="G_TR_1"/>
    <property type="match status" value="1"/>
</dbReference>
<dbReference type="EC" id="2.7.1.25" evidence="13"/>
<evidence type="ECO:0000256" key="5">
    <source>
        <dbReference type="ARBA" id="ARBA00022679"/>
    </source>
</evidence>
<dbReference type="NCBIfam" id="TIGR00455">
    <property type="entry name" value="apsK"/>
    <property type="match status" value="1"/>
</dbReference>
<evidence type="ECO:0000256" key="6">
    <source>
        <dbReference type="ARBA" id="ARBA00022695"/>
    </source>
</evidence>
<dbReference type="InterPro" id="IPR059117">
    <property type="entry name" value="APS_kinase_dom"/>
</dbReference>
<dbReference type="InterPro" id="IPR005225">
    <property type="entry name" value="Small_GTP-bd"/>
</dbReference>
<keyword evidence="5 12" id="KW-0808">Transferase</keyword>
<dbReference type="GO" id="GO:0000103">
    <property type="term" value="P:sulfate assimilation"/>
    <property type="evidence" value="ECO:0007669"/>
    <property type="project" value="UniProtKB-UniRule"/>
</dbReference>
<reference evidence="15 16" key="1">
    <citation type="submission" date="2017-01" db="EMBL/GenBank/DDBJ databases">
        <authorList>
            <person name="Mah S.A."/>
            <person name="Swanson W.J."/>
            <person name="Moy G.W."/>
            <person name="Vacquier V.D."/>
        </authorList>
    </citation>
    <scope>NUCLEOTIDE SEQUENCE [LARGE SCALE GENOMIC DNA]</scope>
    <source>
        <strain evidence="15 16">ASpG1</strain>
    </source>
</reference>
<dbReference type="GO" id="GO:0004020">
    <property type="term" value="F:adenylylsulfate kinase activity"/>
    <property type="evidence" value="ECO:0007669"/>
    <property type="project" value="UniProtKB-UniRule"/>
</dbReference>
<evidence type="ECO:0000256" key="12">
    <source>
        <dbReference type="HAMAP-Rule" id="MF_00062"/>
    </source>
</evidence>
<dbReference type="PRINTS" id="PR00315">
    <property type="entry name" value="ELONGATNFCT"/>
</dbReference>
<dbReference type="NCBIfam" id="NF003478">
    <property type="entry name" value="PRK05124.1"/>
    <property type="match status" value="1"/>
</dbReference>
<evidence type="ECO:0000256" key="4">
    <source>
        <dbReference type="ARBA" id="ARBA00007237"/>
    </source>
</evidence>
<evidence type="ECO:0000256" key="13">
    <source>
        <dbReference type="HAMAP-Rule" id="MF_00065"/>
    </source>
</evidence>
<dbReference type="Pfam" id="PF22594">
    <property type="entry name" value="GTP-eEF1A_C"/>
    <property type="match status" value="1"/>
</dbReference>
<dbReference type="GO" id="GO:0005524">
    <property type="term" value="F:ATP binding"/>
    <property type="evidence" value="ECO:0007669"/>
    <property type="project" value="UniProtKB-UniRule"/>
</dbReference>
<evidence type="ECO:0000256" key="8">
    <source>
        <dbReference type="ARBA" id="ARBA00022840"/>
    </source>
</evidence>
<dbReference type="STRING" id="159291.SAMN05920897_104170"/>
<dbReference type="Pfam" id="PF00009">
    <property type="entry name" value="GTP_EFTU"/>
    <property type="match status" value="1"/>
</dbReference>
<comment type="catalytic activity">
    <reaction evidence="11 12">
        <text>sulfate + ATP + H(+) = adenosine 5'-phosphosulfate + diphosphate</text>
        <dbReference type="Rhea" id="RHEA:18133"/>
        <dbReference type="ChEBI" id="CHEBI:15378"/>
        <dbReference type="ChEBI" id="CHEBI:16189"/>
        <dbReference type="ChEBI" id="CHEBI:30616"/>
        <dbReference type="ChEBI" id="CHEBI:33019"/>
        <dbReference type="ChEBI" id="CHEBI:58243"/>
        <dbReference type="EC" id="2.7.7.4"/>
    </reaction>
</comment>
<comment type="function">
    <text evidence="2">APS kinase catalyzes the synthesis of activated sulfate.</text>
</comment>
<dbReference type="InterPro" id="IPR002891">
    <property type="entry name" value="APS"/>
</dbReference>
<dbReference type="Gene3D" id="3.40.50.300">
    <property type="entry name" value="P-loop containing nucleotide triphosphate hydrolases"/>
    <property type="match status" value="2"/>
</dbReference>
<evidence type="ECO:0000256" key="1">
    <source>
        <dbReference type="ARBA" id="ARBA00001823"/>
    </source>
</evidence>
<dbReference type="HAMAP" id="MF_00065">
    <property type="entry name" value="Adenylyl_sulf_kinase"/>
    <property type="match status" value="1"/>
</dbReference>
<dbReference type="AlphaFoldDB" id="A0A1N6QH40"/>
<evidence type="ECO:0000256" key="3">
    <source>
        <dbReference type="ARBA" id="ARBA00005438"/>
    </source>
</evidence>
<dbReference type="CDD" id="cd04095">
    <property type="entry name" value="CysN_NoDQ_III"/>
    <property type="match status" value="1"/>
</dbReference>
<dbReference type="InterPro" id="IPR011779">
    <property type="entry name" value="SO4_adenylTrfase_lsu"/>
</dbReference>
<dbReference type="InterPro" id="IPR031157">
    <property type="entry name" value="G_TR_CS"/>
</dbReference>
<gene>
    <name evidence="12" type="primary">cysN</name>
    <name evidence="13" type="synonym">cysC</name>
    <name evidence="15" type="ORF">SAMN05920897_104170</name>
</gene>
<dbReference type="SUPFAM" id="SSF52540">
    <property type="entry name" value="P-loop containing nucleoside triphosphate hydrolases"/>
    <property type="match status" value="2"/>
</dbReference>
<comment type="pathway">
    <text evidence="12">Sulfur metabolism; hydrogen sulfide biosynthesis; sulfite from sulfate: step 1/3.</text>
</comment>
<dbReference type="GO" id="GO:0070814">
    <property type="term" value="P:hydrogen sulfide biosynthetic process"/>
    <property type="evidence" value="ECO:0007669"/>
    <property type="project" value="UniProtKB-UniRule"/>
</dbReference>
<comment type="similarity">
    <text evidence="4">In the N-terminal section; belongs to the TRAFAC class translation factor GTPase superfamily. Classic translation factor GTPase family. CysN/NodQ subfamily.</text>
</comment>
<comment type="pathway">
    <text evidence="13">Sulfur metabolism; hydrogen sulfide biosynthesis; sulfite from sulfate: step 2/3.</text>
</comment>
<keyword evidence="13 15" id="KW-0418">Kinase</keyword>
<dbReference type="InterPro" id="IPR044139">
    <property type="entry name" value="CysN_NoDQ_III"/>
</dbReference>
<dbReference type="GO" id="GO:0005525">
    <property type="term" value="F:GTP binding"/>
    <property type="evidence" value="ECO:0007669"/>
    <property type="project" value="UniProtKB-UniRule"/>
</dbReference>
<comment type="similarity">
    <text evidence="13">Belongs to the APS kinase family.</text>
</comment>
<comment type="catalytic activity">
    <reaction evidence="1 13">
        <text>adenosine 5'-phosphosulfate + ATP = 3'-phosphoadenylyl sulfate + ADP + H(+)</text>
        <dbReference type="Rhea" id="RHEA:24152"/>
        <dbReference type="ChEBI" id="CHEBI:15378"/>
        <dbReference type="ChEBI" id="CHEBI:30616"/>
        <dbReference type="ChEBI" id="CHEBI:58243"/>
        <dbReference type="ChEBI" id="CHEBI:58339"/>
        <dbReference type="ChEBI" id="CHEBI:456216"/>
        <dbReference type="EC" id="2.7.1.25"/>
    </reaction>
</comment>